<dbReference type="Proteomes" id="UP000580250">
    <property type="component" value="Unassembled WGS sequence"/>
</dbReference>
<organism evidence="2 3">
    <name type="scientific">Meloidogyne enterolobii</name>
    <name type="common">Root-knot nematode worm</name>
    <name type="synonym">Meloidogyne mayaguensis</name>
    <dbReference type="NCBI Taxonomy" id="390850"/>
    <lineage>
        <taxon>Eukaryota</taxon>
        <taxon>Metazoa</taxon>
        <taxon>Ecdysozoa</taxon>
        <taxon>Nematoda</taxon>
        <taxon>Chromadorea</taxon>
        <taxon>Rhabditida</taxon>
        <taxon>Tylenchina</taxon>
        <taxon>Tylenchomorpha</taxon>
        <taxon>Tylenchoidea</taxon>
        <taxon>Meloidogynidae</taxon>
        <taxon>Meloidogyninae</taxon>
        <taxon>Meloidogyne</taxon>
    </lineage>
</organism>
<name>A0A6V7Y9W6_MELEN</name>
<protein>
    <submittedName>
        <fullName evidence="2">Uncharacterized protein</fullName>
    </submittedName>
</protein>
<keyword evidence="1" id="KW-0472">Membrane</keyword>
<accession>A0A6V7Y9W6</accession>
<proteinExistence type="predicted"/>
<evidence type="ECO:0000313" key="2">
    <source>
        <dbReference type="EMBL" id="CAD2208342.1"/>
    </source>
</evidence>
<reference evidence="2 3" key="1">
    <citation type="submission" date="2020-08" db="EMBL/GenBank/DDBJ databases">
        <authorList>
            <person name="Koutsovoulos G."/>
            <person name="Danchin GJ E."/>
        </authorList>
    </citation>
    <scope>NUCLEOTIDE SEQUENCE [LARGE SCALE GENOMIC DNA]</scope>
</reference>
<feature type="transmembrane region" description="Helical" evidence="1">
    <location>
        <begin position="49"/>
        <end position="71"/>
    </location>
</feature>
<sequence>MSNLKMFAGIFELCFVVFSLLAFCRFLLFEFLSFSSFWGILSFCYFVRWLFQIIYISNCTISLFSFLYFLLISRLHFIMSINRKISIYLHCRTSILLMSTL</sequence>
<dbReference type="EMBL" id="CAJEWN010003678">
    <property type="protein sequence ID" value="CAD2208342.1"/>
    <property type="molecule type" value="Genomic_DNA"/>
</dbReference>
<keyword evidence="1" id="KW-0812">Transmembrane</keyword>
<gene>
    <name evidence="2" type="ORF">MENT_LOCUS62366</name>
</gene>
<comment type="caution">
    <text evidence="2">The sequence shown here is derived from an EMBL/GenBank/DDBJ whole genome shotgun (WGS) entry which is preliminary data.</text>
</comment>
<evidence type="ECO:0000313" key="3">
    <source>
        <dbReference type="Proteomes" id="UP000580250"/>
    </source>
</evidence>
<evidence type="ECO:0000256" key="1">
    <source>
        <dbReference type="SAM" id="Phobius"/>
    </source>
</evidence>
<keyword evidence="1" id="KW-1133">Transmembrane helix</keyword>
<feature type="transmembrane region" description="Helical" evidence="1">
    <location>
        <begin position="7"/>
        <end position="29"/>
    </location>
</feature>
<dbReference type="AlphaFoldDB" id="A0A6V7Y9W6"/>